<dbReference type="Pfam" id="PF00010">
    <property type="entry name" value="HLH"/>
    <property type="match status" value="1"/>
</dbReference>
<evidence type="ECO:0000256" key="5">
    <source>
        <dbReference type="ARBA" id="ARBA00023242"/>
    </source>
</evidence>
<dbReference type="InterPro" id="IPR045847">
    <property type="entry name" value="AIG1-like"/>
</dbReference>
<evidence type="ECO:0000313" key="8">
    <source>
        <dbReference type="EMBL" id="KAJ6744876.1"/>
    </source>
</evidence>
<keyword evidence="2" id="KW-0805">Transcription regulation</keyword>
<proteinExistence type="predicted"/>
<dbReference type="Proteomes" id="UP001151532">
    <property type="component" value="Chromosome 19"/>
</dbReference>
<keyword evidence="6" id="KW-1133">Transmembrane helix</keyword>
<dbReference type="GO" id="GO:0003677">
    <property type="term" value="F:DNA binding"/>
    <property type="evidence" value="ECO:0007669"/>
    <property type="project" value="UniProtKB-KW"/>
</dbReference>
<dbReference type="OrthoDB" id="71302at2759"/>
<organism evidence="8 9">
    <name type="scientific">Salix purpurea</name>
    <name type="common">Purple osier willow</name>
    <dbReference type="NCBI Taxonomy" id="77065"/>
    <lineage>
        <taxon>Eukaryota</taxon>
        <taxon>Viridiplantae</taxon>
        <taxon>Streptophyta</taxon>
        <taxon>Embryophyta</taxon>
        <taxon>Tracheophyta</taxon>
        <taxon>Spermatophyta</taxon>
        <taxon>Magnoliopsida</taxon>
        <taxon>eudicotyledons</taxon>
        <taxon>Gunneridae</taxon>
        <taxon>Pentapetalae</taxon>
        <taxon>rosids</taxon>
        <taxon>fabids</taxon>
        <taxon>Malpighiales</taxon>
        <taxon>Salicaceae</taxon>
        <taxon>Saliceae</taxon>
        <taxon>Salix</taxon>
    </lineage>
</organism>
<evidence type="ECO:0000256" key="2">
    <source>
        <dbReference type="ARBA" id="ARBA00023015"/>
    </source>
</evidence>
<dbReference type="InterPro" id="IPR011598">
    <property type="entry name" value="bHLH_dom"/>
</dbReference>
<dbReference type="PROSITE" id="PS50888">
    <property type="entry name" value="BHLH"/>
    <property type="match status" value="1"/>
</dbReference>
<feature type="domain" description="BHLH" evidence="7">
    <location>
        <begin position="148"/>
        <end position="197"/>
    </location>
</feature>
<comment type="caution">
    <text evidence="8">The sequence shown here is derived from an EMBL/GenBank/DDBJ whole genome shotgun (WGS) entry which is preliminary data.</text>
</comment>
<name>A0A9Q0VAV3_SALPP</name>
<dbReference type="SMART" id="SM00353">
    <property type="entry name" value="HLH"/>
    <property type="match status" value="1"/>
</dbReference>
<dbReference type="EMBL" id="JAPFFK010000009">
    <property type="protein sequence ID" value="KAJ6744876.1"/>
    <property type="molecule type" value="Genomic_DNA"/>
</dbReference>
<reference evidence="8" key="1">
    <citation type="submission" date="2022-11" db="EMBL/GenBank/DDBJ databases">
        <authorList>
            <person name="Hyden B.L."/>
            <person name="Feng K."/>
            <person name="Yates T."/>
            <person name="Jawdy S."/>
            <person name="Smart L.B."/>
            <person name="Muchero W."/>
        </authorList>
    </citation>
    <scope>NUCLEOTIDE SEQUENCE</scope>
    <source>
        <tissue evidence="8">Shoot tip</tissue>
    </source>
</reference>
<keyword evidence="3" id="KW-0238">DNA-binding</keyword>
<evidence type="ECO:0000256" key="1">
    <source>
        <dbReference type="ARBA" id="ARBA00004123"/>
    </source>
</evidence>
<accession>A0A9Q0VAV3</accession>
<evidence type="ECO:0000259" key="7">
    <source>
        <dbReference type="PROSITE" id="PS50888"/>
    </source>
</evidence>
<evidence type="ECO:0000256" key="6">
    <source>
        <dbReference type="SAM" id="Phobius"/>
    </source>
</evidence>
<evidence type="ECO:0000256" key="3">
    <source>
        <dbReference type="ARBA" id="ARBA00023125"/>
    </source>
</evidence>
<keyword evidence="6" id="KW-0472">Membrane</keyword>
<feature type="transmembrane region" description="Helical" evidence="6">
    <location>
        <begin position="6"/>
        <end position="24"/>
    </location>
</feature>
<dbReference type="Gene3D" id="4.10.280.10">
    <property type="entry name" value="Helix-loop-helix DNA-binding domain"/>
    <property type="match status" value="1"/>
</dbReference>
<dbReference type="AlphaFoldDB" id="A0A9Q0VAV3"/>
<keyword evidence="5" id="KW-0539">Nucleus</keyword>
<dbReference type="GO" id="GO:0046983">
    <property type="term" value="F:protein dimerization activity"/>
    <property type="evidence" value="ECO:0007669"/>
    <property type="project" value="InterPro"/>
</dbReference>
<keyword evidence="6" id="KW-0812">Transmembrane</keyword>
<comment type="subcellular location">
    <subcellularLocation>
        <location evidence="1">Nucleus</location>
    </subcellularLocation>
</comment>
<dbReference type="GO" id="GO:0005634">
    <property type="term" value="C:nucleus"/>
    <property type="evidence" value="ECO:0007669"/>
    <property type="project" value="UniProtKB-SubCell"/>
</dbReference>
<dbReference type="PANTHER" id="PTHR45844:SF3">
    <property type="entry name" value="BHLH DOMAIN-CONTAINING PROTEIN"/>
    <property type="match status" value="1"/>
</dbReference>
<keyword evidence="4" id="KW-0804">Transcription</keyword>
<dbReference type="PANTHER" id="PTHR45844">
    <property type="entry name" value="TRANSCRIPTION FACTOR BHLH30"/>
    <property type="match status" value="1"/>
</dbReference>
<sequence>MLSDHLLKVSIYLYFVPLTFSFLFLRINSQSNDHNLKTQTFVFSALIEVTLIGTQTEITPIPFPSFFVAAAAVVILAMEACSWNSTRVQVSGFEGMSGGSLVNSGLQAKTRAGSSSTSALVLDNERGELVEATVRMERKVVSAERSIAALKNHSEAEKKRRARINAHLDTLRSLVPGTSKMDKASLLAEVITHLKELKIQATEASEGLLMPLDIDELRVEQEEGGLHGGPYVITASICCDCKPGVLSDLRQELDALHLIIMRAEIATLEGRMRNVFVMSSCNEGGGGGGDTKAHQSRGGSIHQALRSILDKFSASQEFSLKSTLSNKRRRVGLFKPSLSSSSGDLW</sequence>
<keyword evidence="9" id="KW-1185">Reference proteome</keyword>
<evidence type="ECO:0000256" key="4">
    <source>
        <dbReference type="ARBA" id="ARBA00023163"/>
    </source>
</evidence>
<gene>
    <name evidence="8" type="ORF">OIU79_031078</name>
</gene>
<dbReference type="CDD" id="cd11455">
    <property type="entry name" value="bHLH_AtAIG1_like"/>
    <property type="match status" value="1"/>
</dbReference>
<evidence type="ECO:0000313" key="9">
    <source>
        <dbReference type="Proteomes" id="UP001151532"/>
    </source>
</evidence>
<dbReference type="SUPFAM" id="SSF47459">
    <property type="entry name" value="HLH, helix-loop-helix DNA-binding domain"/>
    <property type="match status" value="1"/>
</dbReference>
<dbReference type="InterPro" id="IPR036638">
    <property type="entry name" value="HLH_DNA-bd_sf"/>
</dbReference>
<reference evidence="8" key="2">
    <citation type="journal article" date="2023" name="Int. J. Mol. Sci.">
        <title>De Novo Assembly and Annotation of 11 Diverse Shrub Willow (Salix) Genomes Reveals Novel Gene Organization in Sex-Linked Regions.</title>
        <authorList>
            <person name="Hyden B."/>
            <person name="Feng K."/>
            <person name="Yates T.B."/>
            <person name="Jawdy S."/>
            <person name="Cereghino C."/>
            <person name="Smart L.B."/>
            <person name="Muchero W."/>
        </authorList>
    </citation>
    <scope>NUCLEOTIDE SEQUENCE</scope>
    <source>
        <tissue evidence="8">Shoot tip</tissue>
    </source>
</reference>
<feature type="transmembrane region" description="Helical" evidence="6">
    <location>
        <begin position="36"/>
        <end position="55"/>
    </location>
</feature>
<dbReference type="GO" id="GO:0003700">
    <property type="term" value="F:DNA-binding transcription factor activity"/>
    <property type="evidence" value="ECO:0007669"/>
    <property type="project" value="InterPro"/>
</dbReference>
<protein>
    <submittedName>
        <fullName evidence="8">TRANSCRIPTION FACTOR BHLH30</fullName>
    </submittedName>
</protein>